<feature type="region of interest" description="Disordered" evidence="1">
    <location>
        <begin position="202"/>
        <end position="259"/>
    </location>
</feature>
<sequence length="259" mass="26954">MTSHIDHHDAAGKPPRAPRKPRAAASAPQEPPPRKAVGFLHAAAMMRKPVAGAFGKRGFAEPAVLAHWPEIVGESLAAHCRPVKISYAAGGMGATLIVLVPGARAPEVEMQAPRIIQRINAMYGYRAVSRVKVTQVAPDAPAGMAEEPAAFARARRLMAARRLPPEKARDLARTVAPVQDERLRAALELLGRNVSARALGLGAKPASPAAAPRPGAEGQRPAAAPSPGAPGPKPGPKPDLRSGPKPARAGRGSEGEGRF</sequence>
<protein>
    <recommendedName>
        <fullName evidence="4">DUF721 domain-containing protein</fullName>
    </recommendedName>
</protein>
<gene>
    <name evidence="2" type="ORF">SAMN05216200_10926</name>
</gene>
<dbReference type="AlphaFoldDB" id="A0A1M7TRJ6"/>
<feature type="compositionally biased region" description="Low complexity" evidence="1">
    <location>
        <begin position="202"/>
        <end position="226"/>
    </location>
</feature>
<proteinExistence type="predicted"/>
<dbReference type="EMBL" id="FRDL01000009">
    <property type="protein sequence ID" value="SHN73362.1"/>
    <property type="molecule type" value="Genomic_DNA"/>
</dbReference>
<evidence type="ECO:0008006" key="4">
    <source>
        <dbReference type="Google" id="ProtNLM"/>
    </source>
</evidence>
<name>A0A1M7TRJ6_9RHOB</name>
<dbReference type="RefSeq" id="WP_072747983.1">
    <property type="nucleotide sequence ID" value="NZ_FOHL01000009.1"/>
</dbReference>
<dbReference type="STRING" id="1189325.SAMN04488119_10996"/>
<accession>A0A1M7TRJ6</accession>
<keyword evidence="3" id="KW-1185">Reference proteome</keyword>
<reference evidence="2 3" key="1">
    <citation type="submission" date="2016-12" db="EMBL/GenBank/DDBJ databases">
        <authorList>
            <person name="Song W.-J."/>
            <person name="Kurnit D.M."/>
        </authorList>
    </citation>
    <scope>NUCLEOTIDE SEQUENCE [LARGE SCALE GENOMIC DNA]</scope>
    <source>
        <strain evidence="2 3">CGMCC 1.10808</strain>
    </source>
</reference>
<feature type="compositionally biased region" description="Basic and acidic residues" evidence="1">
    <location>
        <begin position="1"/>
        <end position="11"/>
    </location>
</feature>
<dbReference type="InterPro" id="IPR007922">
    <property type="entry name" value="DciA-like"/>
</dbReference>
<evidence type="ECO:0000313" key="2">
    <source>
        <dbReference type="EMBL" id="SHN73362.1"/>
    </source>
</evidence>
<organism evidence="2 3">
    <name type="scientific">Oceanicella actignis</name>
    <dbReference type="NCBI Taxonomy" id="1189325"/>
    <lineage>
        <taxon>Bacteria</taxon>
        <taxon>Pseudomonadati</taxon>
        <taxon>Pseudomonadota</taxon>
        <taxon>Alphaproteobacteria</taxon>
        <taxon>Rhodobacterales</taxon>
        <taxon>Paracoccaceae</taxon>
        <taxon>Oceanicella</taxon>
    </lineage>
</organism>
<evidence type="ECO:0000313" key="3">
    <source>
        <dbReference type="Proteomes" id="UP000184066"/>
    </source>
</evidence>
<feature type="region of interest" description="Disordered" evidence="1">
    <location>
        <begin position="1"/>
        <end position="34"/>
    </location>
</feature>
<evidence type="ECO:0000256" key="1">
    <source>
        <dbReference type="SAM" id="MobiDB-lite"/>
    </source>
</evidence>
<dbReference type="Proteomes" id="UP000184066">
    <property type="component" value="Unassembled WGS sequence"/>
</dbReference>
<dbReference type="Pfam" id="PF05258">
    <property type="entry name" value="DciA"/>
    <property type="match status" value="1"/>
</dbReference>